<dbReference type="GO" id="GO:0009306">
    <property type="term" value="P:protein secretion"/>
    <property type="evidence" value="ECO:0007669"/>
    <property type="project" value="InterPro"/>
</dbReference>
<evidence type="ECO:0008006" key="3">
    <source>
        <dbReference type="Google" id="ProtNLM"/>
    </source>
</evidence>
<accession>A0A512PG26</accession>
<dbReference type="RefSeq" id="WP_146953936.1">
    <property type="nucleotide sequence ID" value="NZ_BAABBJ010000014.1"/>
</dbReference>
<sequence length="101" mass="10580">MSQFVVDTEVLNRHASRVQNVASDVRTAQQAAATTDLHSGAFGVLCAFLPAIVSGVDSAAREAIDAVHQATAGTVEELGAMARAYEAVDARVEQVLRGLMP</sequence>
<gene>
    <name evidence="1" type="ORF">CSO01_28580</name>
</gene>
<dbReference type="OrthoDB" id="3688882at2"/>
<dbReference type="Proteomes" id="UP000321798">
    <property type="component" value="Unassembled WGS sequence"/>
</dbReference>
<dbReference type="InterPro" id="IPR022536">
    <property type="entry name" value="EspC"/>
</dbReference>
<protein>
    <recommendedName>
        <fullName evidence="3">ESX-1 secretion-associated protein</fullName>
    </recommendedName>
</protein>
<reference evidence="1 2" key="1">
    <citation type="submission" date="2019-07" db="EMBL/GenBank/DDBJ databases">
        <title>Whole genome shotgun sequence of Cellulomonas soli NBRC 109434.</title>
        <authorList>
            <person name="Hosoyama A."/>
            <person name="Uohara A."/>
            <person name="Ohji S."/>
            <person name="Ichikawa N."/>
        </authorList>
    </citation>
    <scope>NUCLEOTIDE SEQUENCE [LARGE SCALE GENOMIC DNA]</scope>
    <source>
        <strain evidence="1 2">NBRC 109434</strain>
    </source>
</reference>
<dbReference type="EMBL" id="BKAL01000011">
    <property type="protein sequence ID" value="GEP70143.1"/>
    <property type="molecule type" value="Genomic_DNA"/>
</dbReference>
<dbReference type="AlphaFoldDB" id="A0A512PG26"/>
<proteinExistence type="predicted"/>
<evidence type="ECO:0000313" key="2">
    <source>
        <dbReference type="Proteomes" id="UP000321798"/>
    </source>
</evidence>
<evidence type="ECO:0000313" key="1">
    <source>
        <dbReference type="EMBL" id="GEP70143.1"/>
    </source>
</evidence>
<keyword evidence="2" id="KW-1185">Reference proteome</keyword>
<organism evidence="1 2">
    <name type="scientific">Cellulomonas soli</name>
    <dbReference type="NCBI Taxonomy" id="931535"/>
    <lineage>
        <taxon>Bacteria</taxon>
        <taxon>Bacillati</taxon>
        <taxon>Actinomycetota</taxon>
        <taxon>Actinomycetes</taxon>
        <taxon>Micrococcales</taxon>
        <taxon>Cellulomonadaceae</taxon>
        <taxon>Cellulomonas</taxon>
    </lineage>
</organism>
<comment type="caution">
    <text evidence="1">The sequence shown here is derived from an EMBL/GenBank/DDBJ whole genome shotgun (WGS) entry which is preliminary data.</text>
</comment>
<name>A0A512PG26_9CELL</name>
<dbReference type="Pfam" id="PF10824">
    <property type="entry name" value="T7SS_ESX_EspC"/>
    <property type="match status" value="1"/>
</dbReference>